<sequence length="77" mass="8387">LSAGAVNAIMDDKPVIEYAINQGQDLSINMDGEAVGSFAFGVKKGSKYEYLVTEFNEALAQMKKDGSLEQIIQKWTA</sequence>
<organism evidence="1 2">
    <name type="scientific">Streptococcus pneumoniae</name>
    <dbReference type="NCBI Taxonomy" id="1313"/>
    <lineage>
        <taxon>Bacteria</taxon>
        <taxon>Bacillati</taxon>
        <taxon>Bacillota</taxon>
        <taxon>Bacilli</taxon>
        <taxon>Lactobacillales</taxon>
        <taxon>Streptococcaceae</taxon>
        <taxon>Streptococcus</taxon>
    </lineage>
</organism>
<evidence type="ECO:0000313" key="2">
    <source>
        <dbReference type="Proteomes" id="UP000476212"/>
    </source>
</evidence>
<dbReference type="EMBL" id="WNIB01001009">
    <property type="protein sequence ID" value="MTV91764.1"/>
    <property type="molecule type" value="Genomic_DNA"/>
</dbReference>
<gene>
    <name evidence="1" type="ORF">GM544_15325</name>
</gene>
<reference evidence="1 2" key="1">
    <citation type="submission" date="2019-11" db="EMBL/GenBank/DDBJ databases">
        <title>Growth characteristics of pneumococcus vary with the chemical composition of the capsule and with environmental conditions.</title>
        <authorList>
            <person name="Tothpal A."/>
            <person name="Desobry K."/>
            <person name="Joshi S."/>
            <person name="Wyllie A.L."/>
            <person name="Weinberger D.M."/>
        </authorList>
    </citation>
    <scope>NUCLEOTIDE SEQUENCE [LARGE SCALE GENOMIC DNA]</scope>
    <source>
        <strain evidence="2">pnumococcus15C</strain>
    </source>
</reference>
<dbReference type="Proteomes" id="UP000476212">
    <property type="component" value="Unassembled WGS sequence"/>
</dbReference>
<feature type="non-terminal residue" evidence="1">
    <location>
        <position position="77"/>
    </location>
</feature>
<dbReference type="AlphaFoldDB" id="A0A6G2DPS9"/>
<comment type="caution">
    <text evidence="1">The sequence shown here is derived from an EMBL/GenBank/DDBJ whole genome shotgun (WGS) entry which is preliminary data.</text>
</comment>
<protein>
    <submittedName>
        <fullName evidence="1">Transporter substrate-binding domain-containing protein</fullName>
    </submittedName>
</protein>
<proteinExistence type="predicted"/>
<dbReference type="Gene3D" id="3.40.190.10">
    <property type="entry name" value="Periplasmic binding protein-like II"/>
    <property type="match status" value="2"/>
</dbReference>
<name>A0A6G2DPS9_STREE</name>
<accession>A0A6G2DPS9</accession>
<dbReference type="SUPFAM" id="SSF53850">
    <property type="entry name" value="Periplasmic binding protein-like II"/>
    <property type="match status" value="1"/>
</dbReference>
<feature type="non-terminal residue" evidence="1">
    <location>
        <position position="1"/>
    </location>
</feature>
<evidence type="ECO:0000313" key="1">
    <source>
        <dbReference type="EMBL" id="MTV91764.1"/>
    </source>
</evidence>